<feature type="compositionally biased region" description="Polar residues" evidence="1">
    <location>
        <begin position="860"/>
        <end position="869"/>
    </location>
</feature>
<protein>
    <submittedName>
        <fullName evidence="3">Caytaxin</fullName>
    </submittedName>
</protein>
<dbReference type="EMBL" id="MTYJ01000059">
    <property type="protein sequence ID" value="OQV17542.1"/>
    <property type="molecule type" value="Genomic_DNA"/>
</dbReference>
<gene>
    <name evidence="3" type="ORF">BV898_08313</name>
</gene>
<dbReference type="InterPro" id="IPR036865">
    <property type="entry name" value="CRAL-TRIO_dom_sf"/>
</dbReference>
<dbReference type="AlphaFoldDB" id="A0A1W0WQS9"/>
<dbReference type="Pfam" id="PF13716">
    <property type="entry name" value="CRAL_TRIO_2"/>
    <property type="match status" value="1"/>
</dbReference>
<feature type="compositionally biased region" description="Polar residues" evidence="1">
    <location>
        <begin position="427"/>
        <end position="474"/>
    </location>
</feature>
<dbReference type="PANTHER" id="PTHR48411">
    <property type="entry name" value="OS01G0948300 PROTEIN"/>
    <property type="match status" value="1"/>
</dbReference>
<sequence>MWLPDGAGKFLTYDSDRDSEPSRSRAPKRMLPMPPLPSQDVAAVVDEHGQPTGISSDIMVNRQENAIANADFQGTSQGNDTVDGLEPLPVPVTDTVAAPDASDRKPLTPLEKFQLFEAGKSAEKDIKSTGECITGSVNKSEKEQENSGEPKSLPVGDSGSSTTGVATLDNSKSADASVAVPAGSAAVPPRSHKVSTDWETFESIANRNNNLAIPAGCSKSKSESNFKAADGNTMTDPVFKLSTIVPELPRSDSVDKQKTVVVKEGTAGTGVDEVDTGMTVPVPNKANAGNQLTNEVTADQTERPTSPTPDTQVPEWVKNQATWKNNDIDRLDQVEAALSLPDSEMERETATLFMRTWDKEMAKRRTSDEICIAELEGLAKRSVVDNSPQERVAGEPDSHVYPWGSGGVAADKTNEAVEREKVDGPKSESTPGTSTQIPTATSESFPTIPSPATNSDKKVPTTSSPWNGTDTTDGVPSKATPACEAPSTATSSAPGSPGYLAADKSVMLTENEPQAHIPPSDKALAHESKDRNATFLVKQTEAAGVSSDQLCHRVECPVQTPTDSPENEGELVWVRTISATVPADTGNINLSTPHEVGDLPTMRLGPDHVDLPKARTLSENNTKTDGHDETDHGGSLTADGTARTSGTDGDTLSKEEMLTKTTLGGGRNSMNIGGTESSSDLQEGLTLDSDKTTEPSTPSTSDTAVPSEEHLIPATSADGDELLVTHTKSVRLGRTAPNGPKATVDDQRRELFQLSRAQNEANEAKSLGVMKTGQDQIDSSAPYNLDSVAKVEGHSATTEPKLKRQKKTTTTSVDAENSDSDNAALIGSATSSGHGKDSTSFDGDCDSDLSSPTDLRVNPSAATETTPLNPTKAAKLHDKEEETVWAIDMEAMENYKKVLEVHLAQNDSGDKGGATVCFFACYLPARSTPRYEFLMQNIFRYFTSTLDLLADHQCTLIYFNGAVPAAIYPSTSWLHQCYKMIDRRMQKNLQDLIIVHPNFWLKAQLQTIGRAFLSGSFYNKIRYVDRLESLRGSLGMTEGEFERLDVPSCIREDEAKWNTAKAVSDTNTASRFALLRKCSF</sequence>
<dbReference type="CDD" id="cd00170">
    <property type="entry name" value="SEC14"/>
    <property type="match status" value="1"/>
</dbReference>
<feature type="compositionally biased region" description="Low complexity" evidence="1">
    <location>
        <begin position="479"/>
        <end position="497"/>
    </location>
</feature>
<keyword evidence="4" id="KW-1185">Reference proteome</keyword>
<dbReference type="Proteomes" id="UP000192578">
    <property type="component" value="Unassembled WGS sequence"/>
</dbReference>
<dbReference type="OrthoDB" id="19923at2759"/>
<feature type="region of interest" description="Disordered" evidence="1">
    <location>
        <begin position="1"/>
        <end position="38"/>
    </location>
</feature>
<feature type="compositionally biased region" description="Basic and acidic residues" evidence="1">
    <location>
        <begin position="412"/>
        <end position="426"/>
    </location>
</feature>
<proteinExistence type="predicted"/>
<feature type="region of interest" description="Disordered" evidence="1">
    <location>
        <begin position="72"/>
        <end position="105"/>
    </location>
</feature>
<feature type="domain" description="CRAL-TRIO" evidence="2">
    <location>
        <begin position="916"/>
        <end position="1031"/>
    </location>
</feature>
<feature type="compositionally biased region" description="Low complexity" evidence="1">
    <location>
        <begin position="173"/>
        <end position="189"/>
    </location>
</feature>
<dbReference type="InterPro" id="IPR001251">
    <property type="entry name" value="CRAL-TRIO_dom"/>
</dbReference>
<dbReference type="PANTHER" id="PTHR48411:SF1">
    <property type="entry name" value="OS01G0948300 PROTEIN"/>
    <property type="match status" value="1"/>
</dbReference>
<feature type="compositionally biased region" description="Polar residues" evidence="1">
    <location>
        <begin position="668"/>
        <end position="681"/>
    </location>
</feature>
<evidence type="ECO:0000256" key="1">
    <source>
        <dbReference type="SAM" id="MobiDB-lite"/>
    </source>
</evidence>
<feature type="region of interest" description="Disordered" evidence="1">
    <location>
        <begin position="119"/>
        <end position="194"/>
    </location>
</feature>
<organism evidence="3 4">
    <name type="scientific">Hypsibius exemplaris</name>
    <name type="common">Freshwater tardigrade</name>
    <dbReference type="NCBI Taxonomy" id="2072580"/>
    <lineage>
        <taxon>Eukaryota</taxon>
        <taxon>Metazoa</taxon>
        <taxon>Ecdysozoa</taxon>
        <taxon>Tardigrada</taxon>
        <taxon>Eutardigrada</taxon>
        <taxon>Parachela</taxon>
        <taxon>Hypsibioidea</taxon>
        <taxon>Hypsibiidae</taxon>
        <taxon>Hypsibius</taxon>
    </lineage>
</organism>
<feature type="region of interest" description="Disordered" evidence="1">
    <location>
        <begin position="381"/>
        <end position="500"/>
    </location>
</feature>
<feature type="compositionally biased region" description="Basic and acidic residues" evidence="1">
    <location>
        <begin position="14"/>
        <end position="23"/>
    </location>
</feature>
<comment type="caution">
    <text evidence="3">The sequence shown here is derived from an EMBL/GenBank/DDBJ whole genome shotgun (WGS) entry which is preliminary data.</text>
</comment>
<accession>A0A1W0WQS9</accession>
<feature type="compositionally biased region" description="Polar residues" evidence="1">
    <location>
        <begin position="158"/>
        <end position="171"/>
    </location>
</feature>
<reference evidence="4" key="1">
    <citation type="submission" date="2017-01" db="EMBL/GenBank/DDBJ databases">
        <title>Comparative genomics of anhydrobiosis in the tardigrade Hypsibius dujardini.</title>
        <authorList>
            <person name="Yoshida Y."/>
            <person name="Koutsovoulos G."/>
            <person name="Laetsch D."/>
            <person name="Stevens L."/>
            <person name="Kumar S."/>
            <person name="Horikawa D."/>
            <person name="Ishino K."/>
            <person name="Komine S."/>
            <person name="Tomita M."/>
            <person name="Blaxter M."/>
            <person name="Arakawa K."/>
        </authorList>
    </citation>
    <scope>NUCLEOTIDE SEQUENCE [LARGE SCALE GENOMIC DNA]</scope>
    <source>
        <strain evidence="4">Z151</strain>
    </source>
</reference>
<evidence type="ECO:0000259" key="2">
    <source>
        <dbReference type="Pfam" id="PF13716"/>
    </source>
</evidence>
<feature type="region of interest" description="Disordered" evidence="1">
    <location>
        <begin position="791"/>
        <end position="877"/>
    </location>
</feature>
<dbReference type="Gene3D" id="3.40.525.10">
    <property type="entry name" value="CRAL-TRIO lipid binding domain"/>
    <property type="match status" value="1"/>
</dbReference>
<evidence type="ECO:0000313" key="3">
    <source>
        <dbReference type="EMBL" id="OQV17542.1"/>
    </source>
</evidence>
<feature type="region of interest" description="Disordered" evidence="1">
    <location>
        <begin position="617"/>
        <end position="708"/>
    </location>
</feature>
<feature type="compositionally biased region" description="Basic and acidic residues" evidence="1">
    <location>
        <begin position="622"/>
        <end position="632"/>
    </location>
</feature>
<feature type="compositionally biased region" description="Low complexity" evidence="1">
    <location>
        <begin position="694"/>
        <end position="703"/>
    </location>
</feature>
<name>A0A1W0WQS9_HYPEX</name>
<evidence type="ECO:0000313" key="4">
    <source>
        <dbReference type="Proteomes" id="UP000192578"/>
    </source>
</evidence>
<feature type="region of interest" description="Disordered" evidence="1">
    <location>
        <begin position="211"/>
        <end position="234"/>
    </location>
</feature>